<reference evidence="3 4" key="1">
    <citation type="submission" date="2019-07" db="EMBL/GenBank/DDBJ databases">
        <title>Chromosome genome assembly for large yellow croaker.</title>
        <authorList>
            <person name="Xiao S."/>
        </authorList>
    </citation>
    <scope>NUCLEOTIDE SEQUENCE [LARGE SCALE GENOMIC DNA]</scope>
    <source>
        <strain evidence="3">JMULYC20181020</strain>
        <tissue evidence="3">Muscle</tissue>
    </source>
</reference>
<keyword evidence="4" id="KW-1185">Reference proteome</keyword>
<dbReference type="PANTHER" id="PTHR34605:SF3">
    <property type="entry name" value="P CELL-TYPE AGGLUTINATION PROTEIN MAP4-LIKE-RELATED"/>
    <property type="match status" value="1"/>
</dbReference>
<feature type="compositionally biased region" description="Basic and acidic residues" evidence="2">
    <location>
        <begin position="92"/>
        <end position="103"/>
    </location>
</feature>
<dbReference type="AlphaFoldDB" id="A0A6G0HM91"/>
<comment type="caution">
    <text evidence="3">The sequence shown here is derived from an EMBL/GenBank/DDBJ whole genome shotgun (WGS) entry which is preliminary data.</text>
</comment>
<dbReference type="PANTHER" id="PTHR34605">
    <property type="entry name" value="PHAGE_INTEGRASE DOMAIN-CONTAINING PROTEIN"/>
    <property type="match status" value="1"/>
</dbReference>
<evidence type="ECO:0008006" key="5">
    <source>
        <dbReference type="Google" id="ProtNLM"/>
    </source>
</evidence>
<organism evidence="3 4">
    <name type="scientific">Larimichthys crocea</name>
    <name type="common">Large yellow croaker</name>
    <name type="synonym">Pseudosciaena crocea</name>
    <dbReference type="NCBI Taxonomy" id="215358"/>
    <lineage>
        <taxon>Eukaryota</taxon>
        <taxon>Metazoa</taxon>
        <taxon>Chordata</taxon>
        <taxon>Craniata</taxon>
        <taxon>Vertebrata</taxon>
        <taxon>Euteleostomi</taxon>
        <taxon>Actinopterygii</taxon>
        <taxon>Neopterygii</taxon>
        <taxon>Teleostei</taxon>
        <taxon>Neoteleostei</taxon>
        <taxon>Acanthomorphata</taxon>
        <taxon>Eupercaria</taxon>
        <taxon>Sciaenidae</taxon>
        <taxon>Larimichthys</taxon>
    </lineage>
</organism>
<dbReference type="InterPro" id="IPR052925">
    <property type="entry name" value="Phage_Integrase-like_Recomb"/>
</dbReference>
<evidence type="ECO:0000256" key="1">
    <source>
        <dbReference type="ARBA" id="ARBA00023172"/>
    </source>
</evidence>
<name>A0A6G0HM91_LARCR</name>
<feature type="region of interest" description="Disordered" evidence="2">
    <location>
        <begin position="1"/>
        <end position="103"/>
    </location>
</feature>
<dbReference type="SUPFAM" id="SSF56349">
    <property type="entry name" value="DNA breaking-rejoining enzymes"/>
    <property type="match status" value="1"/>
</dbReference>
<sequence length="370" mass="40714">MEETLALNASDSDLLEEISNTPEVSETSPSPVIPAGQPPRPRSVVQIRRRLRSSISDSSNAIGPSPPHRPRGRTRRLQTLLSNPLPIQTRRRPAEPPRGDFTRATRQRPHFSVIFETFYTTPRAKHHFRVAVAVATTMTSRHRLRLSPLIQPLPRASSPLSPHEPVLNYINSRLACQASPLDPPFISETGRVAARSWFQRHFRQILLRSGIPPEPYSGHSFRIGAASTASGRGIPDNITKILGHWASTAYLAYSRRETVPPLRVSIPQVPSRIPPVNHGTTLPMVPPHPSFPSSLIPLAFPPLTPSSLPSSLILRPPSLHPSSPSPLLPSPLIPSSLILRPPSLHPSNPLTLSFPKPSHSLPPTLPERHL</sequence>
<dbReference type="GO" id="GO:0006310">
    <property type="term" value="P:DNA recombination"/>
    <property type="evidence" value="ECO:0007669"/>
    <property type="project" value="UniProtKB-KW"/>
</dbReference>
<accession>A0A6G0HM91</accession>
<feature type="compositionally biased region" description="Polar residues" evidence="2">
    <location>
        <begin position="77"/>
        <end position="86"/>
    </location>
</feature>
<dbReference type="GO" id="GO:0003677">
    <property type="term" value="F:DNA binding"/>
    <property type="evidence" value="ECO:0007669"/>
    <property type="project" value="InterPro"/>
</dbReference>
<dbReference type="Gene3D" id="1.10.443.10">
    <property type="entry name" value="Intergrase catalytic core"/>
    <property type="match status" value="1"/>
</dbReference>
<keyword evidence="1" id="KW-0233">DNA recombination</keyword>
<evidence type="ECO:0000313" key="4">
    <source>
        <dbReference type="Proteomes" id="UP000424527"/>
    </source>
</evidence>
<evidence type="ECO:0000313" key="3">
    <source>
        <dbReference type="EMBL" id="KAE8280151.1"/>
    </source>
</evidence>
<proteinExistence type="predicted"/>
<feature type="region of interest" description="Disordered" evidence="2">
    <location>
        <begin position="348"/>
        <end position="370"/>
    </location>
</feature>
<dbReference type="GO" id="GO:0015074">
    <property type="term" value="P:DNA integration"/>
    <property type="evidence" value="ECO:0007669"/>
    <property type="project" value="InterPro"/>
</dbReference>
<protein>
    <recommendedName>
        <fullName evidence="5">Tyr recombinase domain-containing protein</fullName>
    </recommendedName>
</protein>
<dbReference type="Proteomes" id="UP000424527">
    <property type="component" value="Unassembled WGS sequence"/>
</dbReference>
<dbReference type="InterPro" id="IPR013762">
    <property type="entry name" value="Integrase-like_cat_sf"/>
</dbReference>
<dbReference type="EMBL" id="REGW02000022">
    <property type="protein sequence ID" value="KAE8280151.1"/>
    <property type="molecule type" value="Genomic_DNA"/>
</dbReference>
<dbReference type="InterPro" id="IPR011010">
    <property type="entry name" value="DNA_brk_join_enz"/>
</dbReference>
<evidence type="ECO:0000256" key="2">
    <source>
        <dbReference type="SAM" id="MobiDB-lite"/>
    </source>
</evidence>
<feature type="compositionally biased region" description="Polar residues" evidence="2">
    <location>
        <begin position="18"/>
        <end position="30"/>
    </location>
</feature>
<gene>
    <name evidence="3" type="ORF">D5F01_LYC22293</name>
</gene>